<sequence>MLVMKNRSSLATKFQTDKPWAKLRISRQQYLASKPWKSAGISRQEFEKTLQLAPDEIIDELWDEAHADMLLKSMGLDSDRLRRQKR</sequence>
<name>A0ABM8AMP9_9BACT</name>
<evidence type="ECO:0000313" key="2">
    <source>
        <dbReference type="Proteomes" id="UP001061361"/>
    </source>
</evidence>
<protein>
    <submittedName>
        <fullName evidence="1">Uncharacterized protein</fullName>
    </submittedName>
</protein>
<proteinExistence type="predicted"/>
<dbReference type="Proteomes" id="UP001061361">
    <property type="component" value="Chromosome"/>
</dbReference>
<evidence type="ECO:0000313" key="1">
    <source>
        <dbReference type="EMBL" id="BDQ32658.1"/>
    </source>
</evidence>
<dbReference type="RefSeq" id="WP_264982726.1">
    <property type="nucleotide sequence ID" value="NZ_AP026708.1"/>
</dbReference>
<gene>
    <name evidence="1" type="ORF">JCM14722_02000</name>
</gene>
<reference evidence="1" key="1">
    <citation type="submission" date="2022-08" db="EMBL/GenBank/DDBJ databases">
        <title>Genome Sequence of the sulphate-reducing bacterium, Pseudodesulfovibrio portus JCM14722.</title>
        <authorList>
            <person name="Kondo R."/>
            <person name="Kataoka T."/>
        </authorList>
    </citation>
    <scope>NUCLEOTIDE SEQUENCE</scope>
    <source>
        <strain evidence="1">JCM 14722</strain>
    </source>
</reference>
<organism evidence="1 2">
    <name type="scientific">Pseudodesulfovibrio portus</name>
    <dbReference type="NCBI Taxonomy" id="231439"/>
    <lineage>
        <taxon>Bacteria</taxon>
        <taxon>Pseudomonadati</taxon>
        <taxon>Thermodesulfobacteriota</taxon>
        <taxon>Desulfovibrionia</taxon>
        <taxon>Desulfovibrionales</taxon>
        <taxon>Desulfovibrionaceae</taxon>
    </lineage>
</organism>
<dbReference type="EMBL" id="AP026708">
    <property type="protein sequence ID" value="BDQ32658.1"/>
    <property type="molecule type" value="Genomic_DNA"/>
</dbReference>
<accession>A0ABM8AMP9</accession>
<keyword evidence="2" id="KW-1185">Reference proteome</keyword>